<name>A0AAF3FPL2_9BILA</name>
<evidence type="ECO:0000313" key="1">
    <source>
        <dbReference type="Proteomes" id="UP000887575"/>
    </source>
</evidence>
<dbReference type="WBParaSite" id="MBELARI_LOCUS9160">
    <property type="protein sequence ID" value="MBELARI_LOCUS9160"/>
    <property type="gene ID" value="MBELARI_LOCUS9160"/>
</dbReference>
<keyword evidence="1" id="KW-1185">Reference proteome</keyword>
<reference evidence="2" key="1">
    <citation type="submission" date="2024-02" db="UniProtKB">
        <authorList>
            <consortium name="WormBaseParasite"/>
        </authorList>
    </citation>
    <scope>IDENTIFICATION</scope>
</reference>
<dbReference type="AlphaFoldDB" id="A0AAF3FPL2"/>
<evidence type="ECO:0000313" key="2">
    <source>
        <dbReference type="WBParaSite" id="MBELARI_LOCUS9160"/>
    </source>
</evidence>
<organism evidence="1 2">
    <name type="scientific">Mesorhabditis belari</name>
    <dbReference type="NCBI Taxonomy" id="2138241"/>
    <lineage>
        <taxon>Eukaryota</taxon>
        <taxon>Metazoa</taxon>
        <taxon>Ecdysozoa</taxon>
        <taxon>Nematoda</taxon>
        <taxon>Chromadorea</taxon>
        <taxon>Rhabditida</taxon>
        <taxon>Rhabditina</taxon>
        <taxon>Rhabditomorpha</taxon>
        <taxon>Rhabditoidea</taxon>
        <taxon>Rhabditidae</taxon>
        <taxon>Mesorhabditinae</taxon>
        <taxon>Mesorhabditis</taxon>
    </lineage>
</organism>
<protein>
    <submittedName>
        <fullName evidence="2">Uncharacterized protein</fullName>
    </submittedName>
</protein>
<accession>A0AAF3FPL2</accession>
<sequence>MFLCTTSSRSIRPSASSLTCVVSLQRSLHDRSSVPRVVDDHEKSRWKMLLCTTSSRSIRPSASSLTSVVSLQRSLHDRSSVPRVVDDDEKSRWKAGDLVLSVSELY</sequence>
<dbReference type="Proteomes" id="UP000887575">
    <property type="component" value="Unassembled WGS sequence"/>
</dbReference>
<proteinExistence type="predicted"/>